<sequence length="103" mass="11046">MRQTDAEHKESINLPGYVNELAGLNYMVARRCAAECRRLKSDRRKEVLRNLGASHRQGGGRGPLDQPTGDAVTTTSVRSARGSADATAATAGEASAHRVRTRG</sequence>
<feature type="region of interest" description="Disordered" evidence="1">
    <location>
        <begin position="43"/>
        <end position="103"/>
    </location>
</feature>
<dbReference type="EnsemblPlants" id="OPUNC10G13310.1">
    <property type="protein sequence ID" value="OPUNC10G13310.1"/>
    <property type="gene ID" value="OPUNC10G13310"/>
</dbReference>
<evidence type="ECO:0000313" key="3">
    <source>
        <dbReference type="Proteomes" id="UP000026962"/>
    </source>
</evidence>
<protein>
    <submittedName>
        <fullName evidence="2">Uncharacterized protein</fullName>
    </submittedName>
</protein>
<feature type="compositionally biased region" description="Low complexity" evidence="1">
    <location>
        <begin position="78"/>
        <end position="94"/>
    </location>
</feature>
<dbReference type="Gramene" id="OPUNC10G13310.1">
    <property type="protein sequence ID" value="OPUNC10G13310.1"/>
    <property type="gene ID" value="OPUNC10G13310"/>
</dbReference>
<name>A0A0E0M9D5_ORYPU</name>
<reference evidence="2" key="2">
    <citation type="submission" date="2018-05" db="EMBL/GenBank/DDBJ databases">
        <title>OpunRS2 (Oryza punctata Reference Sequence Version 2).</title>
        <authorList>
            <person name="Zhang J."/>
            <person name="Kudrna D."/>
            <person name="Lee S."/>
            <person name="Talag J."/>
            <person name="Welchert J."/>
            <person name="Wing R.A."/>
        </authorList>
    </citation>
    <scope>NUCLEOTIDE SEQUENCE [LARGE SCALE GENOMIC DNA]</scope>
</reference>
<proteinExistence type="predicted"/>
<evidence type="ECO:0000256" key="1">
    <source>
        <dbReference type="SAM" id="MobiDB-lite"/>
    </source>
</evidence>
<reference evidence="2" key="1">
    <citation type="submission" date="2015-04" db="UniProtKB">
        <authorList>
            <consortium name="EnsemblPlants"/>
        </authorList>
    </citation>
    <scope>IDENTIFICATION</scope>
</reference>
<keyword evidence="3" id="KW-1185">Reference proteome</keyword>
<accession>A0A0E0M9D5</accession>
<dbReference type="Proteomes" id="UP000026962">
    <property type="component" value="Chromosome 10"/>
</dbReference>
<dbReference type="HOGENOM" id="CLU_2268146_0_0_1"/>
<evidence type="ECO:0000313" key="2">
    <source>
        <dbReference type="EnsemblPlants" id="OPUNC10G13310.1"/>
    </source>
</evidence>
<organism evidence="2">
    <name type="scientific">Oryza punctata</name>
    <name type="common">Red rice</name>
    <dbReference type="NCBI Taxonomy" id="4537"/>
    <lineage>
        <taxon>Eukaryota</taxon>
        <taxon>Viridiplantae</taxon>
        <taxon>Streptophyta</taxon>
        <taxon>Embryophyta</taxon>
        <taxon>Tracheophyta</taxon>
        <taxon>Spermatophyta</taxon>
        <taxon>Magnoliopsida</taxon>
        <taxon>Liliopsida</taxon>
        <taxon>Poales</taxon>
        <taxon>Poaceae</taxon>
        <taxon>BOP clade</taxon>
        <taxon>Oryzoideae</taxon>
        <taxon>Oryzeae</taxon>
        <taxon>Oryzinae</taxon>
        <taxon>Oryza</taxon>
    </lineage>
</organism>
<dbReference type="AlphaFoldDB" id="A0A0E0M9D5"/>